<comment type="pathway">
    <text evidence="2">Protein modification; protein sumoylation.</text>
</comment>
<evidence type="ECO:0000256" key="12">
    <source>
        <dbReference type="ARBA" id="ARBA00032533"/>
    </source>
</evidence>
<evidence type="ECO:0000256" key="3">
    <source>
        <dbReference type="ARBA" id="ARBA00008212"/>
    </source>
</evidence>
<feature type="coiled-coil region" evidence="14">
    <location>
        <begin position="46"/>
        <end position="80"/>
    </location>
</feature>
<evidence type="ECO:0000256" key="2">
    <source>
        <dbReference type="ARBA" id="ARBA00004718"/>
    </source>
</evidence>
<dbReference type="PANTHER" id="PTHR21330:SF1">
    <property type="entry name" value="E3 SUMO-PROTEIN LIGASE NSE2"/>
    <property type="match status" value="1"/>
</dbReference>
<evidence type="ECO:0000256" key="10">
    <source>
        <dbReference type="ARBA" id="ARBA00023242"/>
    </source>
</evidence>
<keyword evidence="9" id="KW-0862">Zinc</keyword>
<keyword evidence="6" id="KW-0479">Metal-binding</keyword>
<evidence type="ECO:0000313" key="16">
    <source>
        <dbReference type="EMBL" id="KAL3851614.1"/>
    </source>
</evidence>
<keyword evidence="14" id="KW-0175">Coiled coil</keyword>
<name>A0ABD3UQ11_SINWO</name>
<comment type="caution">
    <text evidence="16">The sequence shown here is derived from an EMBL/GenBank/DDBJ whole genome shotgun (WGS) entry which is preliminary data.</text>
</comment>
<dbReference type="EMBL" id="JBJQND010000015">
    <property type="protein sequence ID" value="KAL3851615.1"/>
    <property type="molecule type" value="Genomic_DNA"/>
</dbReference>
<dbReference type="GO" id="GO:0008270">
    <property type="term" value="F:zinc ion binding"/>
    <property type="evidence" value="ECO:0007669"/>
    <property type="project" value="UniProtKB-KW"/>
</dbReference>
<dbReference type="Pfam" id="PF11789">
    <property type="entry name" value="zf-Nse"/>
    <property type="match status" value="1"/>
</dbReference>
<evidence type="ECO:0000256" key="11">
    <source>
        <dbReference type="ARBA" id="ARBA00031731"/>
    </source>
</evidence>
<dbReference type="GO" id="GO:0016740">
    <property type="term" value="F:transferase activity"/>
    <property type="evidence" value="ECO:0007669"/>
    <property type="project" value="UniProtKB-KW"/>
</dbReference>
<organism evidence="16 17">
    <name type="scientific">Sinanodonta woodiana</name>
    <name type="common">Chinese pond mussel</name>
    <name type="synonym">Anodonta woodiana</name>
    <dbReference type="NCBI Taxonomy" id="1069815"/>
    <lineage>
        <taxon>Eukaryota</taxon>
        <taxon>Metazoa</taxon>
        <taxon>Spiralia</taxon>
        <taxon>Lophotrochozoa</taxon>
        <taxon>Mollusca</taxon>
        <taxon>Bivalvia</taxon>
        <taxon>Autobranchia</taxon>
        <taxon>Heteroconchia</taxon>
        <taxon>Palaeoheterodonta</taxon>
        <taxon>Unionida</taxon>
        <taxon>Unionoidea</taxon>
        <taxon>Unionidae</taxon>
        <taxon>Unioninae</taxon>
        <taxon>Sinanodonta</taxon>
    </lineage>
</organism>
<dbReference type="PANTHER" id="PTHR21330">
    <property type="entry name" value="E3 SUMO-PROTEIN LIGASE NSE2"/>
    <property type="match status" value="1"/>
</dbReference>
<evidence type="ECO:0000256" key="4">
    <source>
        <dbReference type="ARBA" id="ARBA00020923"/>
    </source>
</evidence>
<evidence type="ECO:0000256" key="9">
    <source>
        <dbReference type="ARBA" id="ARBA00022833"/>
    </source>
</evidence>
<evidence type="ECO:0000256" key="1">
    <source>
        <dbReference type="ARBA" id="ARBA00004123"/>
    </source>
</evidence>
<dbReference type="InterPro" id="IPR026846">
    <property type="entry name" value="Nse2(Mms21)"/>
</dbReference>
<keyword evidence="7 13" id="KW-0863">Zinc-finger</keyword>
<evidence type="ECO:0000259" key="15">
    <source>
        <dbReference type="PROSITE" id="PS51044"/>
    </source>
</evidence>
<reference evidence="16 17" key="1">
    <citation type="submission" date="2024-11" db="EMBL/GenBank/DDBJ databases">
        <title>Chromosome-level genome assembly of the freshwater bivalve Anodonta woodiana.</title>
        <authorList>
            <person name="Chen X."/>
        </authorList>
    </citation>
    <scope>NUCLEOTIDE SEQUENCE [LARGE SCALE GENOMIC DNA]</scope>
    <source>
        <strain evidence="16">MN2024</strain>
        <tissue evidence="16">Gills</tissue>
    </source>
</reference>
<keyword evidence="5" id="KW-0808">Transferase</keyword>
<dbReference type="PROSITE" id="PS51044">
    <property type="entry name" value="ZF_SP_RING"/>
    <property type="match status" value="1"/>
</dbReference>
<dbReference type="InterPro" id="IPR013083">
    <property type="entry name" value="Znf_RING/FYVE/PHD"/>
</dbReference>
<keyword evidence="17" id="KW-1185">Reference proteome</keyword>
<dbReference type="EMBL" id="JBJQND010000015">
    <property type="protein sequence ID" value="KAL3851614.1"/>
    <property type="molecule type" value="Genomic_DNA"/>
</dbReference>
<evidence type="ECO:0000256" key="8">
    <source>
        <dbReference type="ARBA" id="ARBA00022786"/>
    </source>
</evidence>
<proteinExistence type="inferred from homology"/>
<evidence type="ECO:0000256" key="14">
    <source>
        <dbReference type="SAM" id="Coils"/>
    </source>
</evidence>
<comment type="subcellular location">
    <subcellularLocation>
        <location evidence="1">Nucleus</location>
    </subcellularLocation>
</comment>
<comment type="similarity">
    <text evidence="3">Belongs to the NSE2 family.</text>
</comment>
<dbReference type="InterPro" id="IPR004181">
    <property type="entry name" value="Znf_MIZ"/>
</dbReference>
<dbReference type="Proteomes" id="UP001634394">
    <property type="component" value="Unassembled WGS sequence"/>
</dbReference>
<feature type="domain" description="SP-RING-type" evidence="15">
    <location>
        <begin position="143"/>
        <end position="227"/>
    </location>
</feature>
<dbReference type="Gene3D" id="3.30.40.10">
    <property type="entry name" value="Zinc/RING finger domain, C3HC4 (zinc finger)"/>
    <property type="match status" value="1"/>
</dbReference>
<evidence type="ECO:0000256" key="5">
    <source>
        <dbReference type="ARBA" id="ARBA00022679"/>
    </source>
</evidence>
<dbReference type="SUPFAM" id="SSF57850">
    <property type="entry name" value="RING/U-box"/>
    <property type="match status" value="1"/>
</dbReference>
<evidence type="ECO:0000313" key="17">
    <source>
        <dbReference type="Proteomes" id="UP001634394"/>
    </source>
</evidence>
<evidence type="ECO:0000256" key="7">
    <source>
        <dbReference type="ARBA" id="ARBA00022771"/>
    </source>
</evidence>
<protein>
    <recommendedName>
        <fullName evidence="4">E3 SUMO-protein ligase NSE2</fullName>
    </recommendedName>
    <alternativeName>
        <fullName evidence="11">E3 SUMO-protein transferase NSE2</fullName>
    </alternativeName>
    <alternativeName>
        <fullName evidence="12">Non-structural maintenance of chromosomes element 2 homolog</fullName>
    </alternativeName>
</protein>
<dbReference type="GO" id="GO:0005634">
    <property type="term" value="C:nucleus"/>
    <property type="evidence" value="ECO:0007669"/>
    <property type="project" value="UniProtKB-SubCell"/>
</dbReference>
<dbReference type="CDD" id="cd16651">
    <property type="entry name" value="SPL-RING_NSE2"/>
    <property type="match status" value="1"/>
</dbReference>
<gene>
    <name evidence="16" type="ORF">ACJMK2_015348</name>
</gene>
<keyword evidence="10" id="KW-0539">Nucleus</keyword>
<keyword evidence="8" id="KW-0833">Ubl conjugation pathway</keyword>
<evidence type="ECO:0000256" key="6">
    <source>
        <dbReference type="ARBA" id="ARBA00022723"/>
    </source>
</evidence>
<dbReference type="AlphaFoldDB" id="A0ABD3UQ11"/>
<sequence length="233" mass="27101">MPPARNFGTVDQAVKSITTVDEYIKVGMEIANEVAMDFVEHDTEHIEEHTEQFRKLMIEFVRMERDLKQFQEAVDFVKEQAKNITEPRVNLEAMLDQKLAELQQGNKDHDLVQHEKVLELNQRLAEAKNPESALKTLQMAPIEDEDIELTQQTISTRCPYTGSEMVVPMKNKLCGHNYEREGIINYIKQRRKKAKCPVSGCANEKPMEISDLEENKELKRYIERKNRQAGKRK</sequence>
<accession>A0ABD3UQ11</accession>
<evidence type="ECO:0000256" key="13">
    <source>
        <dbReference type="PROSITE-ProRule" id="PRU00452"/>
    </source>
</evidence>